<evidence type="ECO:0000256" key="13">
    <source>
        <dbReference type="SAM" id="Phobius"/>
    </source>
</evidence>
<proteinExistence type="predicted"/>
<evidence type="ECO:0000256" key="2">
    <source>
        <dbReference type="ARBA" id="ARBA00004236"/>
    </source>
</evidence>
<dbReference type="NCBIfam" id="TIGR03423">
    <property type="entry name" value="pbp2_mrdA"/>
    <property type="match status" value="1"/>
</dbReference>
<feature type="domain" description="Penicillin-binding protein transpeptidase" evidence="14">
    <location>
        <begin position="322"/>
        <end position="648"/>
    </location>
</feature>
<evidence type="ECO:0000313" key="16">
    <source>
        <dbReference type="EMBL" id="PIY62587.1"/>
    </source>
</evidence>
<dbReference type="GO" id="GO:0005886">
    <property type="term" value="C:plasma membrane"/>
    <property type="evidence" value="ECO:0007669"/>
    <property type="project" value="UniProtKB-SubCell"/>
</dbReference>
<evidence type="ECO:0000259" key="15">
    <source>
        <dbReference type="Pfam" id="PF03717"/>
    </source>
</evidence>
<comment type="subcellular location">
    <subcellularLocation>
        <location evidence="2">Cell membrane</location>
    </subcellularLocation>
    <subcellularLocation>
        <location evidence="1">Membrane</location>
        <topology evidence="1">Single-pass membrane protein</topology>
    </subcellularLocation>
</comment>
<dbReference type="Gene3D" id="3.90.1310.10">
    <property type="entry name" value="Penicillin-binding protein 2a (Domain 2)"/>
    <property type="match status" value="1"/>
</dbReference>
<evidence type="ECO:0000256" key="9">
    <source>
        <dbReference type="ARBA" id="ARBA00022984"/>
    </source>
</evidence>
<evidence type="ECO:0000259" key="14">
    <source>
        <dbReference type="Pfam" id="PF00905"/>
    </source>
</evidence>
<evidence type="ECO:0000256" key="1">
    <source>
        <dbReference type="ARBA" id="ARBA00004167"/>
    </source>
</evidence>
<dbReference type="GO" id="GO:0008658">
    <property type="term" value="F:penicillin binding"/>
    <property type="evidence" value="ECO:0007669"/>
    <property type="project" value="InterPro"/>
</dbReference>
<keyword evidence="12" id="KW-0961">Cell wall biogenesis/degradation</keyword>
<comment type="caution">
    <text evidence="16">The sequence shown here is derived from an EMBL/GenBank/DDBJ whole genome shotgun (WGS) entry which is preliminary data.</text>
</comment>
<keyword evidence="10 13" id="KW-1133">Transmembrane helix</keyword>
<organism evidence="16 17">
    <name type="scientific">Candidatus Uhrbacteria bacterium CG_4_10_14_0_8_um_filter_58_22</name>
    <dbReference type="NCBI Taxonomy" id="1975029"/>
    <lineage>
        <taxon>Bacteria</taxon>
        <taxon>Candidatus Uhriibacteriota</taxon>
    </lineage>
</organism>
<evidence type="ECO:0000256" key="8">
    <source>
        <dbReference type="ARBA" id="ARBA00022960"/>
    </source>
</evidence>
<dbReference type="GO" id="GO:0009252">
    <property type="term" value="P:peptidoglycan biosynthetic process"/>
    <property type="evidence" value="ECO:0007669"/>
    <property type="project" value="UniProtKB-KW"/>
</dbReference>
<dbReference type="InterPro" id="IPR012338">
    <property type="entry name" value="Beta-lactam/transpept-like"/>
</dbReference>
<dbReference type="GO" id="GO:0006508">
    <property type="term" value="P:proteolysis"/>
    <property type="evidence" value="ECO:0007669"/>
    <property type="project" value="UniProtKB-KW"/>
</dbReference>
<keyword evidence="4" id="KW-0997">Cell inner membrane</keyword>
<dbReference type="EMBL" id="PFLC01000034">
    <property type="protein sequence ID" value="PIY62587.1"/>
    <property type="molecule type" value="Genomic_DNA"/>
</dbReference>
<dbReference type="GO" id="GO:0071972">
    <property type="term" value="F:peptidoglycan L,D-transpeptidase activity"/>
    <property type="evidence" value="ECO:0007669"/>
    <property type="project" value="TreeGrafter"/>
</dbReference>
<feature type="domain" description="Penicillin-binding protein dimerisation" evidence="15">
    <location>
        <begin position="109"/>
        <end position="282"/>
    </location>
</feature>
<keyword evidence="6 13" id="KW-0812">Transmembrane</keyword>
<keyword evidence="5" id="KW-0645">Protease</keyword>
<dbReference type="GO" id="GO:0009002">
    <property type="term" value="F:serine-type D-Ala-D-Ala carboxypeptidase activity"/>
    <property type="evidence" value="ECO:0007669"/>
    <property type="project" value="InterPro"/>
</dbReference>
<dbReference type="InterPro" id="IPR017790">
    <property type="entry name" value="Penicillin-binding_protein_2"/>
</dbReference>
<accession>A0A2M7Q9S4</accession>
<dbReference type="SUPFAM" id="SSF56601">
    <property type="entry name" value="beta-lactamase/transpeptidase-like"/>
    <property type="match status" value="1"/>
</dbReference>
<evidence type="ECO:0000256" key="6">
    <source>
        <dbReference type="ARBA" id="ARBA00022692"/>
    </source>
</evidence>
<gene>
    <name evidence="16" type="primary">mrdA</name>
    <name evidence="16" type="ORF">COY93_02705</name>
</gene>
<evidence type="ECO:0000313" key="17">
    <source>
        <dbReference type="Proteomes" id="UP000230973"/>
    </source>
</evidence>
<evidence type="ECO:0000256" key="3">
    <source>
        <dbReference type="ARBA" id="ARBA00022475"/>
    </source>
</evidence>
<dbReference type="Pfam" id="PF03717">
    <property type="entry name" value="PBP_dimer"/>
    <property type="match status" value="1"/>
</dbReference>
<dbReference type="InterPro" id="IPR036138">
    <property type="entry name" value="PBP_dimer_sf"/>
</dbReference>
<dbReference type="AlphaFoldDB" id="A0A2M7Q9S4"/>
<dbReference type="InterPro" id="IPR001460">
    <property type="entry name" value="PCN-bd_Tpept"/>
</dbReference>
<keyword evidence="9" id="KW-0573">Peptidoglycan synthesis</keyword>
<dbReference type="PANTHER" id="PTHR30627">
    <property type="entry name" value="PEPTIDOGLYCAN D,D-TRANSPEPTIDASE"/>
    <property type="match status" value="1"/>
</dbReference>
<dbReference type="GO" id="GO:0008360">
    <property type="term" value="P:regulation of cell shape"/>
    <property type="evidence" value="ECO:0007669"/>
    <property type="project" value="UniProtKB-KW"/>
</dbReference>
<dbReference type="Gene3D" id="3.40.710.10">
    <property type="entry name" value="DD-peptidase/beta-lactamase superfamily"/>
    <property type="match status" value="1"/>
</dbReference>
<dbReference type="SUPFAM" id="SSF56519">
    <property type="entry name" value="Penicillin binding protein dimerisation domain"/>
    <property type="match status" value="1"/>
</dbReference>
<evidence type="ECO:0000256" key="11">
    <source>
        <dbReference type="ARBA" id="ARBA00023136"/>
    </source>
</evidence>
<dbReference type="Pfam" id="PF00905">
    <property type="entry name" value="Transpeptidase"/>
    <property type="match status" value="1"/>
</dbReference>
<evidence type="ECO:0000256" key="10">
    <source>
        <dbReference type="ARBA" id="ARBA00022989"/>
    </source>
</evidence>
<evidence type="ECO:0000256" key="5">
    <source>
        <dbReference type="ARBA" id="ARBA00022670"/>
    </source>
</evidence>
<evidence type="ECO:0000256" key="7">
    <source>
        <dbReference type="ARBA" id="ARBA00022801"/>
    </source>
</evidence>
<reference evidence="17" key="1">
    <citation type="submission" date="2017-09" db="EMBL/GenBank/DDBJ databases">
        <title>Depth-based differentiation of microbial function through sediment-hosted aquifers and enrichment of novel symbionts in the deep terrestrial subsurface.</title>
        <authorList>
            <person name="Probst A.J."/>
            <person name="Ladd B."/>
            <person name="Jarett J.K."/>
            <person name="Geller-Mcgrath D.E."/>
            <person name="Sieber C.M.K."/>
            <person name="Emerson J.B."/>
            <person name="Anantharaman K."/>
            <person name="Thomas B.C."/>
            <person name="Malmstrom R."/>
            <person name="Stieglmeier M."/>
            <person name="Klingl A."/>
            <person name="Woyke T."/>
            <person name="Ryan C.M."/>
            <person name="Banfield J.F."/>
        </authorList>
    </citation>
    <scope>NUCLEOTIDE SEQUENCE [LARGE SCALE GENOMIC DNA]</scope>
</reference>
<dbReference type="InterPro" id="IPR005311">
    <property type="entry name" value="PBP_dimer"/>
</dbReference>
<name>A0A2M7Q9S4_9BACT</name>
<dbReference type="InterPro" id="IPR050515">
    <property type="entry name" value="Beta-lactam/transpept"/>
</dbReference>
<dbReference type="Proteomes" id="UP000230973">
    <property type="component" value="Unassembled WGS sequence"/>
</dbReference>
<feature type="transmembrane region" description="Helical" evidence="13">
    <location>
        <begin position="65"/>
        <end position="82"/>
    </location>
</feature>
<evidence type="ECO:0000256" key="12">
    <source>
        <dbReference type="ARBA" id="ARBA00023316"/>
    </source>
</evidence>
<keyword evidence="3" id="KW-1003">Cell membrane</keyword>
<keyword evidence="11 13" id="KW-0472">Membrane</keyword>
<keyword evidence="7" id="KW-0378">Hydrolase</keyword>
<evidence type="ECO:0000256" key="4">
    <source>
        <dbReference type="ARBA" id="ARBA00022519"/>
    </source>
</evidence>
<protein>
    <submittedName>
        <fullName evidence="16">Penicillin-binding protein 2</fullName>
    </submittedName>
</protein>
<keyword evidence="8" id="KW-0133">Cell shape</keyword>
<sequence length="656" mass="71132">MMFGMGSRPKEDTPIFPVGIDGRCESAVTDDRLLFVDDTLADWGGRSAPKNEKNRRVSTSMGTEGIIPVWAALVVGLIIVLVRCGQVQIVERVRYAALAEGNRSRIERIPPERGVVYDRDGQVLVQNVPRFTATVIPSDLPTDEAERRLVFGQLAEIVGLTPRDIEESLLKGGGPDSVPISIAEDISHGQAIMVEIMSSRWIGVQLLRGTKREYPLATEIPSMSHIIGFESGVTAEDVESGDFLPTDRIGRTGLERSYETELRGEYGRRRVEVDALGHRKTTIAEEPGTSGQNLILTIDAELQQTAQDALRRKLEELGLSRGSVIVMRPDDGEILALVSWPAYDNNLFADGISDRDYAALSEDSDAPLFSRAISASLPSGSVFKPVMAAAALAEGIVTPRTTFVSVGGFYVGQWFFPDWKAGGHGLTNLAKALSESVNTYFYIIGGGYDGREGLGTERIVRYAKLFGFGATTGIDLPGEGAGFLPTEEWKLETKGEQWFIGDTYHLSIGQGDLLVTPLQVAVMTAAFANGGNLVRPHVVNALVSGDGHRSYLPTEPVARQLVSPENIAAVREGMRDSVLYGSSRGLSLLPVSSAGKTGTAQWSSQHGNHAWFTSFAPYDRPEIVVTVMIEEGGEGSSTAAPVAREILERYFLKKTE</sequence>
<dbReference type="PANTHER" id="PTHR30627:SF2">
    <property type="entry name" value="PEPTIDOGLYCAN D,D-TRANSPEPTIDASE MRDA"/>
    <property type="match status" value="1"/>
</dbReference>
<dbReference type="GO" id="GO:0071555">
    <property type="term" value="P:cell wall organization"/>
    <property type="evidence" value="ECO:0007669"/>
    <property type="project" value="UniProtKB-KW"/>
</dbReference>